<evidence type="ECO:0000313" key="4">
    <source>
        <dbReference type="EnsemblPlants" id="Zm00001eb352040_P002"/>
    </source>
</evidence>
<feature type="region of interest" description="Disordered" evidence="1">
    <location>
        <begin position="28"/>
        <end position="117"/>
    </location>
</feature>
<dbReference type="RefSeq" id="XP_020397573.1">
    <property type="nucleotide sequence ID" value="XM_020541984.3"/>
</dbReference>
<accession>A0A804QRB7</accession>
<gene>
    <name evidence="4" type="primary">LOC100275141</name>
</gene>
<dbReference type="AlphaFoldDB" id="A0A804QRB7"/>
<dbReference type="EnsemblPlants" id="Zm00001eb352040_T002">
    <property type="protein sequence ID" value="Zm00001eb352040_P002"/>
    <property type="gene ID" value="Zm00001eb352040"/>
</dbReference>
<reference evidence="5" key="1">
    <citation type="journal article" date="2009" name="Science">
        <title>The B73 maize genome: complexity, diversity, and dynamics.</title>
        <authorList>
            <person name="Schnable P.S."/>
            <person name="Ware D."/>
            <person name="Fulton R.S."/>
            <person name="Stein J.C."/>
            <person name="Wei F."/>
            <person name="Pasternak S."/>
            <person name="Liang C."/>
            <person name="Zhang J."/>
            <person name="Fulton L."/>
            <person name="Graves T.A."/>
            <person name="Minx P."/>
            <person name="Reily A.D."/>
            <person name="Courtney L."/>
            <person name="Kruchowski S.S."/>
            <person name="Tomlinson C."/>
            <person name="Strong C."/>
            <person name="Delehaunty K."/>
            <person name="Fronick C."/>
            <person name="Courtney B."/>
            <person name="Rock S.M."/>
            <person name="Belter E."/>
            <person name="Du F."/>
            <person name="Kim K."/>
            <person name="Abbott R.M."/>
            <person name="Cotton M."/>
            <person name="Levy A."/>
            <person name="Marchetto P."/>
            <person name="Ochoa K."/>
            <person name="Jackson S.M."/>
            <person name="Gillam B."/>
            <person name="Chen W."/>
            <person name="Yan L."/>
            <person name="Higginbotham J."/>
            <person name="Cardenas M."/>
            <person name="Waligorski J."/>
            <person name="Applebaum E."/>
            <person name="Phelps L."/>
            <person name="Falcone J."/>
            <person name="Kanchi K."/>
            <person name="Thane T."/>
            <person name="Scimone A."/>
            <person name="Thane N."/>
            <person name="Henke J."/>
            <person name="Wang T."/>
            <person name="Ruppert J."/>
            <person name="Shah N."/>
            <person name="Rotter K."/>
            <person name="Hodges J."/>
            <person name="Ingenthron E."/>
            <person name="Cordes M."/>
            <person name="Kohlberg S."/>
            <person name="Sgro J."/>
            <person name="Delgado B."/>
            <person name="Mead K."/>
            <person name="Chinwalla A."/>
            <person name="Leonard S."/>
            <person name="Crouse K."/>
            <person name="Collura K."/>
            <person name="Kudrna D."/>
            <person name="Currie J."/>
            <person name="He R."/>
            <person name="Angelova A."/>
            <person name="Rajasekar S."/>
            <person name="Mueller T."/>
            <person name="Lomeli R."/>
            <person name="Scara G."/>
            <person name="Ko A."/>
            <person name="Delaney K."/>
            <person name="Wissotski M."/>
            <person name="Lopez G."/>
            <person name="Campos D."/>
            <person name="Braidotti M."/>
            <person name="Ashley E."/>
            <person name="Golser W."/>
            <person name="Kim H."/>
            <person name="Lee S."/>
            <person name="Lin J."/>
            <person name="Dujmic Z."/>
            <person name="Kim W."/>
            <person name="Talag J."/>
            <person name="Zuccolo A."/>
            <person name="Fan C."/>
            <person name="Sebastian A."/>
            <person name="Kramer M."/>
            <person name="Spiegel L."/>
            <person name="Nascimento L."/>
            <person name="Zutavern T."/>
            <person name="Miller B."/>
            <person name="Ambroise C."/>
            <person name="Muller S."/>
            <person name="Spooner W."/>
            <person name="Narechania A."/>
            <person name="Ren L."/>
            <person name="Wei S."/>
            <person name="Kumari S."/>
            <person name="Faga B."/>
            <person name="Levy M.J."/>
            <person name="McMahan L."/>
            <person name="Van Buren P."/>
            <person name="Vaughn M.W."/>
            <person name="Ying K."/>
            <person name="Yeh C.-T."/>
            <person name="Emrich S.J."/>
            <person name="Jia Y."/>
            <person name="Kalyanaraman A."/>
            <person name="Hsia A.-P."/>
            <person name="Barbazuk W.B."/>
            <person name="Baucom R.S."/>
            <person name="Brutnell T.P."/>
            <person name="Carpita N.C."/>
            <person name="Chaparro C."/>
            <person name="Chia J.-M."/>
            <person name="Deragon J.-M."/>
            <person name="Estill J.C."/>
            <person name="Fu Y."/>
            <person name="Jeddeloh J.A."/>
            <person name="Han Y."/>
            <person name="Lee H."/>
            <person name="Li P."/>
            <person name="Lisch D.R."/>
            <person name="Liu S."/>
            <person name="Liu Z."/>
            <person name="Nagel D.H."/>
            <person name="McCann M.C."/>
            <person name="SanMiguel P."/>
            <person name="Myers A.M."/>
            <person name="Nettleton D."/>
            <person name="Nguyen J."/>
            <person name="Penning B.W."/>
            <person name="Ponnala L."/>
            <person name="Schneider K.L."/>
            <person name="Schwartz D.C."/>
            <person name="Sharma A."/>
            <person name="Soderlund C."/>
            <person name="Springer N.M."/>
            <person name="Sun Q."/>
            <person name="Wang H."/>
            <person name="Waterman M."/>
            <person name="Westerman R."/>
            <person name="Wolfgruber T.K."/>
            <person name="Yang L."/>
            <person name="Yu Y."/>
            <person name="Zhang L."/>
            <person name="Zhou S."/>
            <person name="Zhu Q."/>
            <person name="Bennetzen J.L."/>
            <person name="Dawe R.K."/>
            <person name="Jiang J."/>
            <person name="Jiang N."/>
            <person name="Presting G.G."/>
            <person name="Wessler S.R."/>
            <person name="Aluru S."/>
            <person name="Martienssen R.A."/>
            <person name="Clifton S.W."/>
            <person name="McCombie W.R."/>
            <person name="Wing R.A."/>
            <person name="Wilson R.K."/>
        </authorList>
    </citation>
    <scope>NUCLEOTIDE SEQUENCE [LARGE SCALE GENOMIC DNA]</scope>
    <source>
        <strain evidence="5">cv. B73</strain>
    </source>
</reference>
<dbReference type="Proteomes" id="UP000007305">
    <property type="component" value="Chromosome 8"/>
</dbReference>
<sequence>MGASGLTAVVVLLLASALLRVPASAGRSLLEGENPNSGGEDAPAPTVSGKSSAAGQQQAESKRQQNSLAPLPSASSPPPPPPTQETNSHKAASPPPGGGAGPNGGTDPEDTGSQGRRMGTDKLKEAMEKCDASHKCSSGKEFSACLQVSEDASVGSYIIVKNEGQHDIDINVKEPSSNTDNDKKSLHLIKGAFGQMNITYTTSDAGNITLSDGKFAKRKGNDGVPYQQLEMGGQAPNSSGVDNTASTTDGWEDGWDDDWDDEEAPAGPVDKKPTGSVSANGLSLRSQTNSKDGWDVDWDD</sequence>
<proteinExistence type="evidence at protein level"/>
<keyword evidence="6" id="KW-1267">Proteomics identification</keyword>
<evidence type="ECO:0000256" key="2">
    <source>
        <dbReference type="SAM" id="SignalP"/>
    </source>
</evidence>
<evidence type="ECO:0000313" key="5">
    <source>
        <dbReference type="Proteomes" id="UP000007305"/>
    </source>
</evidence>
<name>A0A804QRB7_MAIZE</name>
<dbReference type="GeneID" id="100275141"/>
<evidence type="ECO:0000259" key="3">
    <source>
        <dbReference type="Pfam" id="PF24053"/>
    </source>
</evidence>
<dbReference type="OrthoDB" id="785602at2759"/>
<reference evidence="4" key="2">
    <citation type="submission" date="2019-07" db="EMBL/GenBank/DDBJ databases">
        <authorList>
            <person name="Seetharam A."/>
            <person name="Woodhouse M."/>
            <person name="Cannon E."/>
        </authorList>
    </citation>
    <scope>NUCLEOTIDE SEQUENCE [LARGE SCALE GENOMIC DNA]</scope>
    <source>
        <strain evidence="4">cv. B73</strain>
    </source>
</reference>
<feature type="domain" description="DUF7356" evidence="3">
    <location>
        <begin position="124"/>
        <end position="214"/>
    </location>
</feature>
<organism evidence="4 5">
    <name type="scientific">Zea mays</name>
    <name type="common">Maize</name>
    <dbReference type="NCBI Taxonomy" id="4577"/>
    <lineage>
        <taxon>Eukaryota</taxon>
        <taxon>Viridiplantae</taxon>
        <taxon>Streptophyta</taxon>
        <taxon>Embryophyta</taxon>
        <taxon>Tracheophyta</taxon>
        <taxon>Spermatophyta</taxon>
        <taxon>Magnoliopsida</taxon>
        <taxon>Liliopsida</taxon>
        <taxon>Poales</taxon>
        <taxon>Poaceae</taxon>
        <taxon>PACMAD clade</taxon>
        <taxon>Panicoideae</taxon>
        <taxon>Andropogonodae</taxon>
        <taxon>Andropogoneae</taxon>
        <taxon>Tripsacinae</taxon>
        <taxon>Zea</taxon>
    </lineage>
</organism>
<dbReference type="Pfam" id="PF24053">
    <property type="entry name" value="DUF7356"/>
    <property type="match status" value="1"/>
</dbReference>
<feature type="chain" id="PRO_5032725928" description="DUF7356 domain-containing protein" evidence="2">
    <location>
        <begin position="26"/>
        <end position="300"/>
    </location>
</feature>
<evidence type="ECO:0000256" key="1">
    <source>
        <dbReference type="SAM" id="MobiDB-lite"/>
    </source>
</evidence>
<dbReference type="Gramene" id="Zm00001eb352040_T002">
    <property type="protein sequence ID" value="Zm00001eb352040_P002"/>
    <property type="gene ID" value="Zm00001eb352040"/>
</dbReference>
<feature type="compositionally biased region" description="Polar residues" evidence="1">
    <location>
        <begin position="235"/>
        <end position="248"/>
    </location>
</feature>
<feature type="compositionally biased region" description="Polar residues" evidence="1">
    <location>
        <begin position="275"/>
        <end position="291"/>
    </location>
</feature>
<protein>
    <recommendedName>
        <fullName evidence="3">DUF7356 domain-containing protein</fullName>
    </recommendedName>
</protein>
<feature type="compositionally biased region" description="Polar residues" evidence="1">
    <location>
        <begin position="48"/>
        <end position="59"/>
    </location>
</feature>
<feature type="compositionally biased region" description="Acidic residues" evidence="1">
    <location>
        <begin position="250"/>
        <end position="264"/>
    </location>
</feature>
<keyword evidence="5" id="KW-1185">Reference proteome</keyword>
<dbReference type="PANTHER" id="PTHR34200">
    <property type="entry name" value="DENTIN SIALOPHOSPHOPROTEIN-LIKE ISOFORM X1"/>
    <property type="match status" value="1"/>
</dbReference>
<dbReference type="PANTHER" id="PTHR34200:SF2">
    <property type="entry name" value="TRANSMEMBRANE PROTEIN"/>
    <property type="match status" value="1"/>
</dbReference>
<feature type="signal peptide" evidence="2">
    <location>
        <begin position="1"/>
        <end position="25"/>
    </location>
</feature>
<feature type="region of interest" description="Disordered" evidence="1">
    <location>
        <begin position="215"/>
        <end position="300"/>
    </location>
</feature>
<reference evidence="4" key="3">
    <citation type="submission" date="2021-05" db="UniProtKB">
        <authorList>
            <consortium name="EnsemblPlants"/>
        </authorList>
    </citation>
    <scope>IDENTIFICATION</scope>
    <source>
        <strain evidence="4">cv. B73</strain>
    </source>
</reference>
<keyword evidence="2" id="KW-0732">Signal</keyword>
<dbReference type="InterPro" id="IPR055780">
    <property type="entry name" value="DUF7356"/>
</dbReference>
<evidence type="ECO:0007829" key="6">
    <source>
        <dbReference type="PeptideAtlas" id="A0A804QRB7"/>
    </source>
</evidence>